<sequence>MAMLARFQRHPHRSRLDWDRWARRRIETSRSSNTVRTDEWRCAFIYRKEGALALECGRGFRVQGAERRACAAPACHSPAGACTERHDARKAPGRDIGIRGGGGAPPLPPVPIIFVVPSSGFKSGPAQTEEERRVPVSHVTAPTVPFPDVAPDSPHRSLWRQSPREIVSGRAPERAAGGDQDGMAHTDSRRMQPLFSGCVTLNWSAGAAPSSLKQCAAQWQRHAAR</sequence>
<keyword evidence="3" id="KW-1185">Reference proteome</keyword>
<reference evidence="2" key="1">
    <citation type="journal article" date="2020" name="Stud. Mycol.">
        <title>101 Dothideomycetes genomes: a test case for predicting lifestyles and emergence of pathogens.</title>
        <authorList>
            <person name="Haridas S."/>
            <person name="Albert R."/>
            <person name="Binder M."/>
            <person name="Bloem J."/>
            <person name="Labutti K."/>
            <person name="Salamov A."/>
            <person name="Andreopoulos B."/>
            <person name="Baker S."/>
            <person name="Barry K."/>
            <person name="Bills G."/>
            <person name="Bluhm B."/>
            <person name="Cannon C."/>
            <person name="Castanera R."/>
            <person name="Culley D."/>
            <person name="Daum C."/>
            <person name="Ezra D."/>
            <person name="Gonzalez J."/>
            <person name="Henrissat B."/>
            <person name="Kuo A."/>
            <person name="Liang C."/>
            <person name="Lipzen A."/>
            <person name="Lutzoni F."/>
            <person name="Magnuson J."/>
            <person name="Mondo S."/>
            <person name="Nolan M."/>
            <person name="Ohm R."/>
            <person name="Pangilinan J."/>
            <person name="Park H.-J."/>
            <person name="Ramirez L."/>
            <person name="Alfaro M."/>
            <person name="Sun H."/>
            <person name="Tritt A."/>
            <person name="Yoshinaga Y."/>
            <person name="Zwiers L.-H."/>
            <person name="Turgeon B."/>
            <person name="Goodwin S."/>
            <person name="Spatafora J."/>
            <person name="Crous P."/>
            <person name="Grigoriev I."/>
        </authorList>
    </citation>
    <scope>NUCLEOTIDE SEQUENCE</scope>
    <source>
        <strain evidence="2">CBS 122367</strain>
    </source>
</reference>
<protein>
    <submittedName>
        <fullName evidence="2">Uncharacterized protein</fullName>
    </submittedName>
</protein>
<dbReference type="Proteomes" id="UP000799291">
    <property type="component" value="Unassembled WGS sequence"/>
</dbReference>
<gene>
    <name evidence="2" type="ORF">K458DRAFT_403479</name>
</gene>
<accession>A0A6G1J4W5</accession>
<dbReference type="EMBL" id="MU005579">
    <property type="protein sequence ID" value="KAF2685260.1"/>
    <property type="molecule type" value="Genomic_DNA"/>
</dbReference>
<evidence type="ECO:0000256" key="1">
    <source>
        <dbReference type="SAM" id="MobiDB-lite"/>
    </source>
</evidence>
<organism evidence="2 3">
    <name type="scientific">Lentithecium fluviatile CBS 122367</name>
    <dbReference type="NCBI Taxonomy" id="1168545"/>
    <lineage>
        <taxon>Eukaryota</taxon>
        <taxon>Fungi</taxon>
        <taxon>Dikarya</taxon>
        <taxon>Ascomycota</taxon>
        <taxon>Pezizomycotina</taxon>
        <taxon>Dothideomycetes</taxon>
        <taxon>Pleosporomycetidae</taxon>
        <taxon>Pleosporales</taxon>
        <taxon>Massarineae</taxon>
        <taxon>Lentitheciaceae</taxon>
        <taxon>Lentithecium</taxon>
    </lineage>
</organism>
<name>A0A6G1J4W5_9PLEO</name>
<feature type="region of interest" description="Disordered" evidence="1">
    <location>
        <begin position="141"/>
        <end position="189"/>
    </location>
</feature>
<evidence type="ECO:0000313" key="3">
    <source>
        <dbReference type="Proteomes" id="UP000799291"/>
    </source>
</evidence>
<evidence type="ECO:0000313" key="2">
    <source>
        <dbReference type="EMBL" id="KAF2685260.1"/>
    </source>
</evidence>
<dbReference type="AlphaFoldDB" id="A0A6G1J4W5"/>
<proteinExistence type="predicted"/>